<evidence type="ECO:0000313" key="3">
    <source>
        <dbReference type="Proteomes" id="UP001239213"/>
    </source>
</evidence>
<name>A0AAI9VAK1_9PEZI</name>
<dbReference type="Proteomes" id="UP001239213">
    <property type="component" value="Unassembled WGS sequence"/>
</dbReference>
<keyword evidence="3" id="KW-1185">Reference proteome</keyword>
<comment type="caution">
    <text evidence="2">The sequence shown here is derived from an EMBL/GenBank/DDBJ whole genome shotgun (WGS) entry which is preliminary data.</text>
</comment>
<dbReference type="AlphaFoldDB" id="A0AAI9VAK1"/>
<sequence>MTNMNTAPYSAHRIDVNTRRLRNSFKAGILRLQPVPNKRHNAVAPIMDFLPISSSSISSRIGSIDCIADTSVTDFSDSRTSTPSTGENMEAKLLDYFDGVPSDWNNRPGCLPAPQDLDWLLPYSIDINSPLYDTNFPMEDLLALEMPSPTFTSSCFSMEQSSPSQSMHQYMGISTPDSLPELGMSYPNHTPRTEQTNQGSETHQQLSISMSVPEHTSHSTITKEYNYFSLVCQLQDKMDSQVPLGILLIRSEVQFDRGI</sequence>
<gene>
    <name evidence="2" type="ORF">CCUS01_00532</name>
</gene>
<evidence type="ECO:0000313" key="2">
    <source>
        <dbReference type="EMBL" id="KAK1479978.1"/>
    </source>
</evidence>
<dbReference type="EMBL" id="MPDP01000112">
    <property type="protein sequence ID" value="KAK1479978.1"/>
    <property type="molecule type" value="Genomic_DNA"/>
</dbReference>
<proteinExistence type="predicted"/>
<accession>A0AAI9VAK1</accession>
<feature type="region of interest" description="Disordered" evidence="1">
    <location>
        <begin position="182"/>
        <end position="205"/>
    </location>
</feature>
<feature type="compositionally biased region" description="Polar residues" evidence="1">
    <location>
        <begin position="187"/>
        <end position="205"/>
    </location>
</feature>
<protein>
    <submittedName>
        <fullName evidence="2">Uncharacterized protein</fullName>
    </submittedName>
</protein>
<reference evidence="2" key="1">
    <citation type="submission" date="2016-11" db="EMBL/GenBank/DDBJ databases">
        <title>The genome sequence of Colletotrichum cuscutae.</title>
        <authorList>
            <person name="Baroncelli R."/>
        </authorList>
    </citation>
    <scope>NUCLEOTIDE SEQUENCE</scope>
    <source>
        <strain evidence="2">IMI 304802</strain>
    </source>
</reference>
<evidence type="ECO:0000256" key="1">
    <source>
        <dbReference type="SAM" id="MobiDB-lite"/>
    </source>
</evidence>
<organism evidence="2 3">
    <name type="scientific">Colletotrichum cuscutae</name>
    <dbReference type="NCBI Taxonomy" id="1209917"/>
    <lineage>
        <taxon>Eukaryota</taxon>
        <taxon>Fungi</taxon>
        <taxon>Dikarya</taxon>
        <taxon>Ascomycota</taxon>
        <taxon>Pezizomycotina</taxon>
        <taxon>Sordariomycetes</taxon>
        <taxon>Hypocreomycetidae</taxon>
        <taxon>Glomerellales</taxon>
        <taxon>Glomerellaceae</taxon>
        <taxon>Colletotrichum</taxon>
        <taxon>Colletotrichum acutatum species complex</taxon>
    </lineage>
</organism>